<dbReference type="PANTHER" id="PTHR32089:SF112">
    <property type="entry name" value="LYSOZYME-LIKE PROTEIN-RELATED"/>
    <property type="match status" value="1"/>
</dbReference>
<proteinExistence type="predicted"/>
<evidence type="ECO:0000313" key="3">
    <source>
        <dbReference type="Proteomes" id="UP000283095"/>
    </source>
</evidence>
<dbReference type="AlphaFoldDB" id="A0A3T0KQJ3"/>
<reference evidence="2 3" key="1">
    <citation type="submission" date="2018-01" db="EMBL/GenBank/DDBJ databases">
        <title>Bacillus asahii Genome sequencing and assembly.</title>
        <authorList>
            <person name="Jiang H."/>
            <person name="Feng Y."/>
            <person name="Zhao F."/>
            <person name="Lin X."/>
        </authorList>
    </citation>
    <scope>NUCLEOTIDE SEQUENCE [LARGE SCALE GENOMIC DNA]</scope>
    <source>
        <strain evidence="2 3">OM18</strain>
    </source>
</reference>
<dbReference type="EMBL" id="CP026095">
    <property type="protein sequence ID" value="AZV42525.1"/>
    <property type="molecule type" value="Genomic_DNA"/>
</dbReference>
<dbReference type="OrthoDB" id="266313at2"/>
<dbReference type="PROSITE" id="PS50111">
    <property type="entry name" value="CHEMOTAXIS_TRANSDUC_2"/>
    <property type="match status" value="1"/>
</dbReference>
<dbReference type="SUPFAM" id="SSF58104">
    <property type="entry name" value="Methyl-accepting chemotaxis protein (MCP) signaling domain"/>
    <property type="match status" value="1"/>
</dbReference>
<organism evidence="2 3">
    <name type="scientific">Peribacillus asahii</name>
    <dbReference type="NCBI Taxonomy" id="228899"/>
    <lineage>
        <taxon>Bacteria</taxon>
        <taxon>Bacillati</taxon>
        <taxon>Bacillota</taxon>
        <taxon>Bacilli</taxon>
        <taxon>Bacillales</taxon>
        <taxon>Bacillaceae</taxon>
        <taxon>Peribacillus</taxon>
    </lineage>
</organism>
<dbReference type="Proteomes" id="UP000283095">
    <property type="component" value="Chromosome"/>
</dbReference>
<dbReference type="InterPro" id="IPR044398">
    <property type="entry name" value="Globin-sensor_dom"/>
</dbReference>
<evidence type="ECO:0000256" key="1">
    <source>
        <dbReference type="ARBA" id="ARBA00023224"/>
    </source>
</evidence>
<dbReference type="Pfam" id="PF11563">
    <property type="entry name" value="Protoglobin"/>
    <property type="match status" value="1"/>
</dbReference>
<protein>
    <submittedName>
        <fullName evidence="2">Methyl-accepting chemotaxis protein</fullName>
    </submittedName>
</protein>
<dbReference type="InterPro" id="IPR009050">
    <property type="entry name" value="Globin-like_sf"/>
</dbReference>
<dbReference type="GO" id="GO:0020037">
    <property type="term" value="F:heme binding"/>
    <property type="evidence" value="ECO:0007669"/>
    <property type="project" value="InterPro"/>
</dbReference>
<keyword evidence="1" id="KW-0807">Transducer</keyword>
<dbReference type="PANTHER" id="PTHR32089">
    <property type="entry name" value="METHYL-ACCEPTING CHEMOTAXIS PROTEIN MCPB"/>
    <property type="match status" value="1"/>
</dbReference>
<dbReference type="Pfam" id="PF00015">
    <property type="entry name" value="MCPsignal"/>
    <property type="match status" value="1"/>
</dbReference>
<dbReference type="GO" id="GO:0019825">
    <property type="term" value="F:oxygen binding"/>
    <property type="evidence" value="ECO:0007669"/>
    <property type="project" value="InterPro"/>
</dbReference>
<gene>
    <name evidence="2" type="primary">hemAT</name>
    <name evidence="2" type="ORF">BAOM_1916</name>
</gene>
<sequence length="431" mass="48852">MKVLSKLKKRMNKVLTVNPAAGEIKVSDSEIKKQLKMIDLTENDLRIIFAFGEVIYAQIDELLDGFYQALLEVPGLKSIITKHSTIERLRSTLYTHIVTLFEGVIDDSFVEARLQVAKSHYRIGLASRWYLSAFQSLQNSMLSLIYTYVHNEEEQRAVIFAITKILSFERQLVIQAYEMENLKAREIEYEKVKKDVQRHILGISEELLILSEETHTSIKTLGFNGQELEDIVRIQTEQSTYSRMSAEEGQRCMLQLKTKLYELVVFMNHVDQNIHSLNSSLQQITEFVQIVQSIANQTNLLSLNSAIEAARAGEHGKGFAVVANEVRKLADQTKESIAQIDAIVQTSNGYMQSVLQSVVEVKEVMELGERESTVTVESFDKILESVEKDVVGMNKIKQNIHSFVMVIDEIKGVTEKVASQAETLNQTAAEL</sequence>
<dbReference type="InterPro" id="IPR004089">
    <property type="entry name" value="MCPsignal_dom"/>
</dbReference>
<dbReference type="InterPro" id="IPR039379">
    <property type="entry name" value="Protoglobin_sensor_dom"/>
</dbReference>
<dbReference type="CDD" id="cd01068">
    <property type="entry name" value="globin_sensor"/>
    <property type="match status" value="1"/>
</dbReference>
<evidence type="ECO:0000313" key="2">
    <source>
        <dbReference type="EMBL" id="AZV42525.1"/>
    </source>
</evidence>
<dbReference type="GO" id="GO:0007165">
    <property type="term" value="P:signal transduction"/>
    <property type="evidence" value="ECO:0007669"/>
    <property type="project" value="UniProtKB-KW"/>
</dbReference>
<dbReference type="GO" id="GO:0016020">
    <property type="term" value="C:membrane"/>
    <property type="evidence" value="ECO:0007669"/>
    <property type="project" value="InterPro"/>
</dbReference>
<dbReference type="InterPro" id="IPR012292">
    <property type="entry name" value="Globin/Proto"/>
</dbReference>
<dbReference type="Gene3D" id="1.10.287.950">
    <property type="entry name" value="Methyl-accepting chemotaxis protein"/>
    <property type="match status" value="1"/>
</dbReference>
<accession>A0A3T0KQJ3</accession>
<dbReference type="KEGG" id="pasa:BAOM_1916"/>
<dbReference type="SUPFAM" id="SSF46458">
    <property type="entry name" value="Globin-like"/>
    <property type="match status" value="1"/>
</dbReference>
<dbReference type="Gene3D" id="1.10.490.10">
    <property type="entry name" value="Globins"/>
    <property type="match status" value="1"/>
</dbReference>
<dbReference type="RefSeq" id="WP_127759985.1">
    <property type="nucleotide sequence ID" value="NZ_CP026095.1"/>
</dbReference>
<name>A0A3T0KQJ3_9BACI</name>
<dbReference type="SMART" id="SM00283">
    <property type="entry name" value="MA"/>
    <property type="match status" value="1"/>
</dbReference>